<keyword evidence="4" id="KW-1185">Reference proteome</keyword>
<dbReference type="PROSITE" id="PS51257">
    <property type="entry name" value="PROKAR_LIPOPROTEIN"/>
    <property type="match status" value="1"/>
</dbReference>
<dbReference type="EMBL" id="JALKFT010000013">
    <property type="protein sequence ID" value="MCK9877025.1"/>
    <property type="molecule type" value="Genomic_DNA"/>
</dbReference>
<name>A0ABT0JZR9_9ACTN</name>
<gene>
    <name evidence="3" type="ORF">MXD59_14795</name>
</gene>
<dbReference type="InterPro" id="IPR054215">
    <property type="entry name" value="DUF6923"/>
</dbReference>
<feature type="domain" description="DUF6923" evidence="2">
    <location>
        <begin position="75"/>
        <end position="246"/>
    </location>
</feature>
<comment type="caution">
    <text evidence="3">The sequence shown here is derived from an EMBL/GenBank/DDBJ whole genome shotgun (WGS) entry which is preliminary data.</text>
</comment>
<protein>
    <recommendedName>
        <fullName evidence="2">DUF6923 domain-containing protein</fullName>
    </recommendedName>
</protein>
<feature type="signal peptide" evidence="1">
    <location>
        <begin position="1"/>
        <end position="28"/>
    </location>
</feature>
<reference evidence="3 4" key="1">
    <citation type="submission" date="2022-04" db="EMBL/GenBank/DDBJ databases">
        <title>Genome diversity in the genus Frankia.</title>
        <authorList>
            <person name="Carlos-Shanley C."/>
            <person name="Hahn D."/>
        </authorList>
    </citation>
    <scope>NUCLEOTIDE SEQUENCE [LARGE SCALE GENOMIC DNA]</scope>
    <source>
        <strain evidence="3 4">Ag45/Mut15</strain>
    </source>
</reference>
<evidence type="ECO:0000313" key="3">
    <source>
        <dbReference type="EMBL" id="MCK9877025.1"/>
    </source>
</evidence>
<dbReference type="SUPFAM" id="SSF63829">
    <property type="entry name" value="Calcium-dependent phosphotriesterase"/>
    <property type="match status" value="1"/>
</dbReference>
<dbReference type="RefSeq" id="WP_248825321.1">
    <property type="nucleotide sequence ID" value="NZ_JALKFT010000013.1"/>
</dbReference>
<dbReference type="Proteomes" id="UP001201873">
    <property type="component" value="Unassembled WGS sequence"/>
</dbReference>
<dbReference type="InterPro" id="IPR052998">
    <property type="entry name" value="Hetero-Diels-Alderase-like"/>
</dbReference>
<evidence type="ECO:0000256" key="1">
    <source>
        <dbReference type="SAM" id="SignalP"/>
    </source>
</evidence>
<accession>A0ABT0JZR9</accession>
<evidence type="ECO:0000313" key="4">
    <source>
        <dbReference type="Proteomes" id="UP001201873"/>
    </source>
</evidence>
<dbReference type="Pfam" id="PF21959">
    <property type="entry name" value="DUF6923"/>
    <property type="match status" value="1"/>
</dbReference>
<dbReference type="Gene3D" id="2.120.10.30">
    <property type="entry name" value="TolB, C-terminal domain"/>
    <property type="match status" value="1"/>
</dbReference>
<organism evidence="3 4">
    <name type="scientific">Frankia umida</name>
    <dbReference type="NCBI Taxonomy" id="573489"/>
    <lineage>
        <taxon>Bacteria</taxon>
        <taxon>Bacillati</taxon>
        <taxon>Actinomycetota</taxon>
        <taxon>Actinomycetes</taxon>
        <taxon>Frankiales</taxon>
        <taxon>Frankiaceae</taxon>
        <taxon>Frankia</taxon>
    </lineage>
</organism>
<evidence type="ECO:0000259" key="2">
    <source>
        <dbReference type="Pfam" id="PF21959"/>
    </source>
</evidence>
<feature type="chain" id="PRO_5047489599" description="DUF6923 domain-containing protein" evidence="1">
    <location>
        <begin position="29"/>
        <end position="333"/>
    </location>
</feature>
<keyword evidence="1" id="KW-0732">Signal</keyword>
<dbReference type="PANTHER" id="PTHR42060">
    <property type="entry name" value="NHL REPEAT-CONTAINING PROTEIN-RELATED"/>
    <property type="match status" value="1"/>
</dbReference>
<dbReference type="PANTHER" id="PTHR42060:SF1">
    <property type="entry name" value="NHL REPEAT-CONTAINING PROTEIN"/>
    <property type="match status" value="1"/>
</dbReference>
<proteinExistence type="predicted"/>
<dbReference type="InterPro" id="IPR011042">
    <property type="entry name" value="6-blade_b-propeller_TolB-like"/>
</dbReference>
<sequence length="333" mass="34585">MRRRLRTLGALVTLSASLLACGTTTATAATPTSPTSAATWVVSNPRIVARFDVNTGQSPEGIALEPTGSALISLANASAVVRVRRDGRVEPVGQLPRSGACPILGGSYSSGIARGPDGTVYVLNCTGNADSGVWRIRRGGAPEQIARLPVQAFPNGLALDERTGDLYAADSALGVVWKVPTTGGTPRVWASGPELTRDALFGANGITVHRGQVWVSNTDRGTIMRIPIGAGGAAGPIRTMVSGLTGGVDNFTVFGPDDTILAPLIATNEIVLIRPGQQPRVVLTAADGLSNPTHVQLRGDTVYVSNSAFFTRVDPNLLVAHLDRRAPATRTAA</sequence>